<keyword evidence="8" id="KW-0521">NADP</keyword>
<dbReference type="PANTHER" id="PTHR48105">
    <property type="entry name" value="THIOREDOXIN REDUCTASE 1-RELATED-RELATED"/>
    <property type="match status" value="1"/>
</dbReference>
<dbReference type="InterPro" id="IPR023753">
    <property type="entry name" value="FAD/NAD-binding_dom"/>
</dbReference>
<keyword evidence="3 7" id="KW-0274">FAD</keyword>
<evidence type="ECO:0000313" key="11">
    <source>
        <dbReference type="Proteomes" id="UP000824161"/>
    </source>
</evidence>
<dbReference type="PRINTS" id="PR00469">
    <property type="entry name" value="PNDRDTASEII"/>
</dbReference>
<dbReference type="GO" id="GO:0019430">
    <property type="term" value="P:removal of superoxide radicals"/>
    <property type="evidence" value="ECO:0007669"/>
    <property type="project" value="UniProtKB-UniRule"/>
</dbReference>
<dbReference type="InterPro" id="IPR008255">
    <property type="entry name" value="Pyr_nucl-diS_OxRdtase_2_AS"/>
</dbReference>
<proteinExistence type="inferred from homology"/>
<comment type="subunit">
    <text evidence="7">Homodimer.</text>
</comment>
<reference evidence="10" key="2">
    <citation type="journal article" date="2021" name="PeerJ">
        <title>Extensive microbial diversity within the chicken gut microbiome revealed by metagenomics and culture.</title>
        <authorList>
            <person name="Gilroy R."/>
            <person name="Ravi A."/>
            <person name="Getino M."/>
            <person name="Pursley I."/>
            <person name="Horton D.L."/>
            <person name="Alikhan N.F."/>
            <person name="Baker D."/>
            <person name="Gharbi K."/>
            <person name="Hall N."/>
            <person name="Watson M."/>
            <person name="Adriaenssens E.M."/>
            <person name="Foster-Nyarko E."/>
            <person name="Jarju S."/>
            <person name="Secka A."/>
            <person name="Antonio M."/>
            <person name="Oren A."/>
            <person name="Chaudhuri R.R."/>
            <person name="La Ragione R."/>
            <person name="Hildebrand F."/>
            <person name="Pallen M.J."/>
        </authorList>
    </citation>
    <scope>NUCLEOTIDE SEQUENCE</scope>
    <source>
        <strain evidence="10">1383</strain>
    </source>
</reference>
<evidence type="ECO:0000256" key="5">
    <source>
        <dbReference type="ARBA" id="ARBA00023157"/>
    </source>
</evidence>
<evidence type="ECO:0000259" key="9">
    <source>
        <dbReference type="Pfam" id="PF07992"/>
    </source>
</evidence>
<keyword evidence="5" id="KW-1015">Disulfide bond</keyword>
<dbReference type="NCBIfam" id="TIGR01292">
    <property type="entry name" value="TRX_reduct"/>
    <property type="match status" value="1"/>
</dbReference>
<keyword evidence="4 7" id="KW-0560">Oxidoreductase</keyword>
<protein>
    <recommendedName>
        <fullName evidence="7">Thioredoxin reductase</fullName>
        <ecNumber evidence="7">1.8.1.9</ecNumber>
    </recommendedName>
</protein>
<evidence type="ECO:0000256" key="8">
    <source>
        <dbReference type="RuleBase" id="RU003881"/>
    </source>
</evidence>
<feature type="domain" description="FAD/NAD(P)-binding" evidence="9">
    <location>
        <begin position="9"/>
        <end position="300"/>
    </location>
</feature>
<comment type="similarity">
    <text evidence="1 7">Belongs to the class-II pyridine nucleotide-disulfide oxidoreductase family.</text>
</comment>
<dbReference type="GO" id="GO:0004791">
    <property type="term" value="F:thioredoxin-disulfide reductase (NADPH) activity"/>
    <property type="evidence" value="ECO:0007669"/>
    <property type="project" value="UniProtKB-UniRule"/>
</dbReference>
<evidence type="ECO:0000256" key="1">
    <source>
        <dbReference type="ARBA" id="ARBA00009333"/>
    </source>
</evidence>
<comment type="caution">
    <text evidence="10">The sequence shown here is derived from an EMBL/GenBank/DDBJ whole genome shotgun (WGS) entry which is preliminary data.</text>
</comment>
<organism evidence="10 11">
    <name type="scientific">Candidatus Merdimorpha stercoravium</name>
    <dbReference type="NCBI Taxonomy" id="2840863"/>
    <lineage>
        <taxon>Bacteria</taxon>
        <taxon>Pseudomonadati</taxon>
        <taxon>Bacteroidota</taxon>
        <taxon>Flavobacteriia</taxon>
        <taxon>Flavobacteriales</taxon>
        <taxon>Candidatus Merdimorpha</taxon>
    </lineage>
</organism>
<evidence type="ECO:0000256" key="2">
    <source>
        <dbReference type="ARBA" id="ARBA00022630"/>
    </source>
</evidence>
<evidence type="ECO:0000256" key="6">
    <source>
        <dbReference type="ARBA" id="ARBA00023284"/>
    </source>
</evidence>
<gene>
    <name evidence="10" type="primary">trxB</name>
    <name evidence="10" type="ORF">IAC44_06145</name>
</gene>
<evidence type="ECO:0000313" key="10">
    <source>
        <dbReference type="EMBL" id="HIT98402.1"/>
    </source>
</evidence>
<dbReference type="EC" id="1.8.1.9" evidence="7"/>
<dbReference type="EMBL" id="DVLY01000150">
    <property type="protein sequence ID" value="HIT98402.1"/>
    <property type="molecule type" value="Genomic_DNA"/>
</dbReference>
<keyword evidence="6 7" id="KW-0676">Redox-active center</keyword>
<comment type="cofactor">
    <cofactor evidence="8">
        <name>FAD</name>
        <dbReference type="ChEBI" id="CHEBI:57692"/>
    </cofactor>
    <text evidence="8">Binds 1 FAD per subunit.</text>
</comment>
<dbReference type="InterPro" id="IPR036188">
    <property type="entry name" value="FAD/NAD-bd_sf"/>
</dbReference>
<accession>A0A9D1KTV6</accession>
<sequence length="314" mass="33646">MENPVERVKILIIGSGPAGYTAAIYAARADLAPVLYTGLEMGGQLTKTTEVENFPGFPEGVDANLLMSQMEQQARRFGTDIRMGTVTRVALAREKGQAHRVEIDGEKTLEAQALIVATGASARWLGLPSEERLKGFGVSACATCDGFFYRGKTVAVVGGGDSALEEADYLSKICAKVYLIVRRDAFRASKAMQARVSSNPKIDILWNSRIDEILGQQAVEGVRIKSNIDDSVREIALEGVFVAIGHHPSTELFAGQLDLSPEGYILTQAGTSLTNLPGVFAAGDVQDNRYRQAITSAGSGCKAALDAEKYLAEL</sequence>
<dbReference type="PROSITE" id="PS00573">
    <property type="entry name" value="PYRIDINE_REDOX_2"/>
    <property type="match status" value="1"/>
</dbReference>
<dbReference type="Pfam" id="PF07992">
    <property type="entry name" value="Pyr_redox_2"/>
    <property type="match status" value="1"/>
</dbReference>
<dbReference type="InterPro" id="IPR005982">
    <property type="entry name" value="Thioredox_Rdtase"/>
</dbReference>
<keyword evidence="2 7" id="KW-0285">Flavoprotein</keyword>
<dbReference type="InterPro" id="IPR050097">
    <property type="entry name" value="Ferredoxin-NADP_redctase_2"/>
</dbReference>
<dbReference type="Proteomes" id="UP000824161">
    <property type="component" value="Unassembled WGS sequence"/>
</dbReference>
<name>A0A9D1KTV6_9FLAO</name>
<dbReference type="Gene3D" id="3.50.50.60">
    <property type="entry name" value="FAD/NAD(P)-binding domain"/>
    <property type="match status" value="2"/>
</dbReference>
<dbReference type="AlphaFoldDB" id="A0A9D1KTV6"/>
<dbReference type="SUPFAM" id="SSF51905">
    <property type="entry name" value="FAD/NAD(P)-binding domain"/>
    <property type="match status" value="1"/>
</dbReference>
<evidence type="ECO:0000256" key="4">
    <source>
        <dbReference type="ARBA" id="ARBA00023002"/>
    </source>
</evidence>
<evidence type="ECO:0000256" key="7">
    <source>
        <dbReference type="RuleBase" id="RU003880"/>
    </source>
</evidence>
<dbReference type="GO" id="GO:0005737">
    <property type="term" value="C:cytoplasm"/>
    <property type="evidence" value="ECO:0007669"/>
    <property type="project" value="InterPro"/>
</dbReference>
<evidence type="ECO:0000256" key="3">
    <source>
        <dbReference type="ARBA" id="ARBA00022827"/>
    </source>
</evidence>
<dbReference type="PRINTS" id="PR00368">
    <property type="entry name" value="FADPNR"/>
</dbReference>
<reference evidence="10" key="1">
    <citation type="submission" date="2020-10" db="EMBL/GenBank/DDBJ databases">
        <authorList>
            <person name="Gilroy R."/>
        </authorList>
    </citation>
    <scope>NUCLEOTIDE SEQUENCE</scope>
    <source>
        <strain evidence="10">1383</strain>
    </source>
</reference>
<comment type="catalytic activity">
    <reaction evidence="7">
        <text>[thioredoxin]-dithiol + NADP(+) = [thioredoxin]-disulfide + NADPH + H(+)</text>
        <dbReference type="Rhea" id="RHEA:20345"/>
        <dbReference type="Rhea" id="RHEA-COMP:10698"/>
        <dbReference type="Rhea" id="RHEA-COMP:10700"/>
        <dbReference type="ChEBI" id="CHEBI:15378"/>
        <dbReference type="ChEBI" id="CHEBI:29950"/>
        <dbReference type="ChEBI" id="CHEBI:50058"/>
        <dbReference type="ChEBI" id="CHEBI:57783"/>
        <dbReference type="ChEBI" id="CHEBI:58349"/>
        <dbReference type="EC" id="1.8.1.9"/>
    </reaction>
</comment>